<proteinExistence type="predicted"/>
<evidence type="ECO:0000256" key="3">
    <source>
        <dbReference type="ARBA" id="ARBA00022679"/>
    </source>
</evidence>
<gene>
    <name evidence="6" type="primary">purN</name>
    <name evidence="6" type="ordered locus">CLOAM1541</name>
</gene>
<evidence type="ECO:0000313" key="6">
    <source>
        <dbReference type="EMBL" id="CAO81388.1"/>
    </source>
</evidence>
<dbReference type="Gene3D" id="3.40.50.170">
    <property type="entry name" value="Formyl transferase, N-terminal domain"/>
    <property type="match status" value="1"/>
</dbReference>
<dbReference type="InterPro" id="IPR002376">
    <property type="entry name" value="Formyl_transf_N"/>
</dbReference>
<dbReference type="InterPro" id="IPR036477">
    <property type="entry name" value="Formyl_transf_N_sf"/>
</dbReference>
<dbReference type="GO" id="GO:0006189">
    <property type="term" value="P:'de novo' IMP biosynthetic process"/>
    <property type="evidence" value="ECO:0007669"/>
    <property type="project" value="TreeGrafter"/>
</dbReference>
<evidence type="ECO:0000256" key="4">
    <source>
        <dbReference type="ARBA" id="ARBA00022755"/>
    </source>
</evidence>
<sequence>MHNYFTQNKLPIEVALVIFTRKDAPAVQLAEEKGLNYHIISTRNMQLFEQQAINLCQQHNIELIALAGFLKQLSENFIADVQVPILNIHPALLPQYGGKGMYGMAVHKAVFASCDKFSGVTIHLVNSQYDKGKIVAQQKVDISSCKSPEEIAEKVLEIEHKLYAPAICQFLLKS</sequence>
<keyword evidence="7" id="KW-1185">Reference proteome</keyword>
<evidence type="ECO:0000259" key="5">
    <source>
        <dbReference type="Pfam" id="PF00551"/>
    </source>
</evidence>
<dbReference type="PANTHER" id="PTHR43369">
    <property type="entry name" value="PHOSPHORIBOSYLGLYCINAMIDE FORMYLTRANSFERASE"/>
    <property type="match status" value="1"/>
</dbReference>
<evidence type="ECO:0000256" key="1">
    <source>
        <dbReference type="ARBA" id="ARBA00005054"/>
    </source>
</evidence>
<dbReference type="AlphaFoldDB" id="B0VES0"/>
<dbReference type="GO" id="GO:0005829">
    <property type="term" value="C:cytosol"/>
    <property type="evidence" value="ECO:0007669"/>
    <property type="project" value="TreeGrafter"/>
</dbReference>
<dbReference type="PANTHER" id="PTHR43369:SF2">
    <property type="entry name" value="PHOSPHORIBOSYLGLYCINAMIDE FORMYLTRANSFERASE"/>
    <property type="match status" value="1"/>
</dbReference>
<reference evidence="6 7" key="1">
    <citation type="journal article" date="2008" name="J. Bacteriol.">
        <title>'Candidatus Cloacamonas acidaminovorans': genome sequence reconstruction provides a first glimpse of a new bacterial division.</title>
        <authorList>
            <person name="Pelletier E."/>
            <person name="Kreimeyer A."/>
            <person name="Bocs S."/>
            <person name="Rouy Z."/>
            <person name="Gyapay G."/>
            <person name="Chouari R."/>
            <person name="Riviere D."/>
            <person name="Ganesan A."/>
            <person name="Daegelen P."/>
            <person name="Sghir A."/>
            <person name="Cohen G.N."/>
            <person name="Medigue C."/>
            <person name="Weissenbach J."/>
            <person name="Le Paslier D."/>
        </authorList>
    </citation>
    <scope>NUCLEOTIDE SEQUENCE [LARGE SCALE GENOMIC DNA]</scope>
    <source>
        <strain evidence="7">Evry</strain>
    </source>
</reference>
<dbReference type="eggNOG" id="COG0299">
    <property type="taxonomic scope" value="Bacteria"/>
</dbReference>
<dbReference type="STRING" id="459349.CLOAM1541"/>
<dbReference type="Proteomes" id="UP000002019">
    <property type="component" value="Chromosome"/>
</dbReference>
<protein>
    <recommendedName>
        <fullName evidence="2">phosphoribosylglycinamide formyltransferase 1</fullName>
        <ecNumber evidence="2">2.1.2.2</ecNumber>
    </recommendedName>
</protein>
<feature type="domain" description="Formyl transferase N-terminal" evidence="5">
    <location>
        <begin position="4"/>
        <end position="166"/>
    </location>
</feature>
<dbReference type="Pfam" id="PF00551">
    <property type="entry name" value="Formyl_trans_N"/>
    <property type="match status" value="1"/>
</dbReference>
<evidence type="ECO:0000256" key="2">
    <source>
        <dbReference type="ARBA" id="ARBA00012254"/>
    </source>
</evidence>
<dbReference type="EC" id="2.1.2.2" evidence="2"/>
<keyword evidence="3 6" id="KW-0808">Transferase</keyword>
<dbReference type="GO" id="GO:0004644">
    <property type="term" value="F:phosphoribosylglycinamide formyltransferase activity"/>
    <property type="evidence" value="ECO:0007669"/>
    <property type="project" value="UniProtKB-EC"/>
</dbReference>
<evidence type="ECO:0000313" key="7">
    <source>
        <dbReference type="Proteomes" id="UP000002019"/>
    </source>
</evidence>
<keyword evidence="4" id="KW-0658">Purine biosynthesis</keyword>
<dbReference type="HOGENOM" id="CLU_038395_1_3_0"/>
<name>B0VES0_CLOAI</name>
<dbReference type="EMBL" id="CU466930">
    <property type="protein sequence ID" value="CAO81388.1"/>
    <property type="molecule type" value="Genomic_DNA"/>
</dbReference>
<dbReference type="SUPFAM" id="SSF53328">
    <property type="entry name" value="Formyltransferase"/>
    <property type="match status" value="1"/>
</dbReference>
<dbReference type="KEGG" id="caci:CLOAM1541"/>
<accession>B0VES0</accession>
<comment type="pathway">
    <text evidence="1">Purine metabolism; IMP biosynthesis via de novo pathway; N(2)-formyl-N(1)-(5-phospho-D-ribosyl)glycinamide from N(1)-(5-phospho-D-ribosyl)glycinamide (10-formyl THF route): step 1/1.</text>
</comment>
<organism evidence="6 7">
    <name type="scientific">Cloacimonas acidaminovorans (strain Evry)</name>
    <dbReference type="NCBI Taxonomy" id="459349"/>
    <lineage>
        <taxon>Bacteria</taxon>
        <taxon>Pseudomonadati</taxon>
        <taxon>Candidatus Cloacimonadota</taxon>
        <taxon>Candidatus Cloacimonadia</taxon>
        <taxon>Candidatus Cloacimonadales</taxon>
        <taxon>Candidatus Cloacimonadaceae</taxon>
        <taxon>Candidatus Cloacimonas</taxon>
    </lineage>
</organism>